<keyword evidence="1" id="KW-1133">Transmembrane helix</keyword>
<reference evidence="2" key="1">
    <citation type="journal article" date="2021" name="PeerJ">
        <title>Extensive microbial diversity within the chicken gut microbiome revealed by metagenomics and culture.</title>
        <authorList>
            <person name="Gilroy R."/>
            <person name="Ravi A."/>
            <person name="Getino M."/>
            <person name="Pursley I."/>
            <person name="Horton D.L."/>
            <person name="Alikhan N.F."/>
            <person name="Baker D."/>
            <person name="Gharbi K."/>
            <person name="Hall N."/>
            <person name="Watson M."/>
            <person name="Adriaenssens E.M."/>
            <person name="Foster-Nyarko E."/>
            <person name="Jarju S."/>
            <person name="Secka A."/>
            <person name="Antonio M."/>
            <person name="Oren A."/>
            <person name="Chaudhuri R.R."/>
            <person name="La Ragione R."/>
            <person name="Hildebrand F."/>
            <person name="Pallen M.J."/>
        </authorList>
    </citation>
    <scope>NUCLEOTIDE SEQUENCE</scope>
    <source>
        <strain evidence="2">8470</strain>
    </source>
</reference>
<reference evidence="2" key="2">
    <citation type="submission" date="2021-04" db="EMBL/GenBank/DDBJ databases">
        <authorList>
            <person name="Gilroy R."/>
        </authorList>
    </citation>
    <scope>NUCLEOTIDE SEQUENCE</scope>
    <source>
        <strain evidence="2">8470</strain>
    </source>
</reference>
<organism evidence="2 3">
    <name type="scientific">Candidatus Phocaeicola excrementipullorum</name>
    <dbReference type="NCBI Taxonomy" id="2838731"/>
    <lineage>
        <taxon>Bacteria</taxon>
        <taxon>Pseudomonadati</taxon>
        <taxon>Bacteroidota</taxon>
        <taxon>Bacteroidia</taxon>
        <taxon>Bacteroidales</taxon>
        <taxon>Bacteroidaceae</taxon>
        <taxon>Phocaeicola</taxon>
    </lineage>
</organism>
<gene>
    <name evidence="2" type="ORF">H9928_11945</name>
</gene>
<dbReference type="EMBL" id="JAHLFJ010000108">
    <property type="protein sequence ID" value="MBU3857229.1"/>
    <property type="molecule type" value="Genomic_DNA"/>
</dbReference>
<accession>A0A948TPV7</accession>
<sequence>MRKPLNNAQCITLTLLWAALCFIVLTSAPKIDGPLTVMLIISGALVFIPIIKSIKSRNK</sequence>
<proteinExistence type="predicted"/>
<name>A0A948TPV7_9BACT</name>
<comment type="caution">
    <text evidence="2">The sequence shown here is derived from an EMBL/GenBank/DDBJ whole genome shotgun (WGS) entry which is preliminary data.</text>
</comment>
<evidence type="ECO:0000313" key="2">
    <source>
        <dbReference type="EMBL" id="MBU3857229.1"/>
    </source>
</evidence>
<evidence type="ECO:0000256" key="1">
    <source>
        <dbReference type="SAM" id="Phobius"/>
    </source>
</evidence>
<dbReference type="AlphaFoldDB" id="A0A948TPV7"/>
<keyword evidence="1" id="KW-0472">Membrane</keyword>
<feature type="transmembrane region" description="Helical" evidence="1">
    <location>
        <begin position="36"/>
        <end position="54"/>
    </location>
</feature>
<evidence type="ECO:0000313" key="3">
    <source>
        <dbReference type="Proteomes" id="UP000784286"/>
    </source>
</evidence>
<protein>
    <submittedName>
        <fullName evidence="2">Uncharacterized protein</fullName>
    </submittedName>
</protein>
<dbReference type="Proteomes" id="UP000784286">
    <property type="component" value="Unassembled WGS sequence"/>
</dbReference>
<keyword evidence="1" id="KW-0812">Transmembrane</keyword>